<accession>A0A7Y0S578</accession>
<gene>
    <name evidence="2" type="ORF">HKB21_13420</name>
</gene>
<name>A0A7Y0S578_VIBPH</name>
<dbReference type="Pfam" id="PF00563">
    <property type="entry name" value="EAL"/>
    <property type="match status" value="1"/>
</dbReference>
<dbReference type="InterPro" id="IPR035919">
    <property type="entry name" value="EAL_sf"/>
</dbReference>
<evidence type="ECO:0000259" key="1">
    <source>
        <dbReference type="PROSITE" id="PS50883"/>
    </source>
</evidence>
<feature type="non-terminal residue" evidence="2">
    <location>
        <position position="1"/>
    </location>
</feature>
<organism evidence="2 3">
    <name type="scientific">Vibrio parahaemolyticus</name>
    <dbReference type="NCBI Taxonomy" id="670"/>
    <lineage>
        <taxon>Bacteria</taxon>
        <taxon>Pseudomonadati</taxon>
        <taxon>Pseudomonadota</taxon>
        <taxon>Gammaproteobacteria</taxon>
        <taxon>Vibrionales</taxon>
        <taxon>Vibrionaceae</taxon>
        <taxon>Vibrio</taxon>
    </lineage>
</organism>
<evidence type="ECO:0000313" key="2">
    <source>
        <dbReference type="EMBL" id="NMU26618.1"/>
    </source>
</evidence>
<proteinExistence type="predicted"/>
<dbReference type="Gene3D" id="3.20.20.450">
    <property type="entry name" value="EAL domain"/>
    <property type="match status" value="1"/>
</dbReference>
<sequence length="80" mass="8926">LPIPISINVCPSLLRGRNFSILYRELSNRDCRLLTIEITENASMYYTSEIYGNVAKLKALDCKISIDDFGTGNNNVALIS</sequence>
<dbReference type="Proteomes" id="UP000555836">
    <property type="component" value="Unassembled WGS sequence"/>
</dbReference>
<evidence type="ECO:0000313" key="3">
    <source>
        <dbReference type="Proteomes" id="UP000555836"/>
    </source>
</evidence>
<protein>
    <submittedName>
        <fullName evidence="2">EAL domain-containing protein</fullName>
    </submittedName>
</protein>
<reference evidence="2 3" key="1">
    <citation type="submission" date="2020-04" db="EMBL/GenBank/DDBJ databases">
        <title>Whole-genome sequencing of Vibrio spp. from China reveals different genetic environments of blaCTX-M-14 among diverse lineages.</title>
        <authorList>
            <person name="Zheng Z."/>
            <person name="Ye L."/>
            <person name="Chen S."/>
        </authorList>
    </citation>
    <scope>NUCLEOTIDE SEQUENCE [LARGE SCALE GENOMIC DNA]</scope>
    <source>
        <strain evidence="2 3">Vb0574</strain>
    </source>
</reference>
<dbReference type="AlphaFoldDB" id="A0A7Y0S578"/>
<feature type="non-terminal residue" evidence="2">
    <location>
        <position position="80"/>
    </location>
</feature>
<dbReference type="EMBL" id="JABCLD010001294">
    <property type="protein sequence ID" value="NMU26618.1"/>
    <property type="molecule type" value="Genomic_DNA"/>
</dbReference>
<comment type="caution">
    <text evidence="2">The sequence shown here is derived from an EMBL/GenBank/DDBJ whole genome shotgun (WGS) entry which is preliminary data.</text>
</comment>
<dbReference type="InterPro" id="IPR001633">
    <property type="entry name" value="EAL_dom"/>
</dbReference>
<feature type="domain" description="EAL" evidence="1">
    <location>
        <begin position="1"/>
        <end position="80"/>
    </location>
</feature>
<dbReference type="PROSITE" id="PS50883">
    <property type="entry name" value="EAL"/>
    <property type="match status" value="1"/>
</dbReference>
<dbReference type="SUPFAM" id="SSF141868">
    <property type="entry name" value="EAL domain-like"/>
    <property type="match status" value="1"/>
</dbReference>